<organism evidence="2 3">
    <name type="scientific">Piscinibacter gummiphilus</name>
    <dbReference type="NCBI Taxonomy" id="946333"/>
    <lineage>
        <taxon>Bacteria</taxon>
        <taxon>Pseudomonadati</taxon>
        <taxon>Pseudomonadota</taxon>
        <taxon>Betaproteobacteria</taxon>
        <taxon>Burkholderiales</taxon>
        <taxon>Sphaerotilaceae</taxon>
        <taxon>Piscinibacter</taxon>
    </lineage>
</organism>
<name>A0A1W6L4N0_9BURK</name>
<feature type="domain" description="N-acetyltransferase" evidence="1">
    <location>
        <begin position="34"/>
        <end position="190"/>
    </location>
</feature>
<sequence>MALPLLRRTMGDTVFTLISRQTMKTSEPALFQWVPIRSLAPRHRERAALHLLSLDPRDRYLRFGYPATDEQIRRYVDGLDFDRDELFGIFNRSLVLIAMAHLAYAPDAKAPEDRATAEFGVSVLTQARGRGYGARLFDRAMLHARNRGCSRLFIHALSENNAMLKIAANAGATVQRDGPESAAWLQLPPDDLVSRVDELVGQHAAELDFRFKVHARRMNELMNLVRDVGDHIAEKARIASE</sequence>
<evidence type="ECO:0000259" key="1">
    <source>
        <dbReference type="PROSITE" id="PS51186"/>
    </source>
</evidence>
<dbReference type="InterPro" id="IPR016181">
    <property type="entry name" value="Acyl_CoA_acyltransferase"/>
</dbReference>
<dbReference type="STRING" id="946333.A4W93_04775"/>
<dbReference type="AlphaFoldDB" id="A0A1W6L4N0"/>
<dbReference type="GO" id="GO:0016747">
    <property type="term" value="F:acyltransferase activity, transferring groups other than amino-acyl groups"/>
    <property type="evidence" value="ECO:0007669"/>
    <property type="project" value="InterPro"/>
</dbReference>
<proteinExistence type="predicted"/>
<dbReference type="SUPFAM" id="SSF55729">
    <property type="entry name" value="Acyl-CoA N-acyltransferases (Nat)"/>
    <property type="match status" value="1"/>
</dbReference>
<dbReference type="Pfam" id="PF00583">
    <property type="entry name" value="Acetyltransf_1"/>
    <property type="match status" value="1"/>
</dbReference>
<protein>
    <submittedName>
        <fullName evidence="2">GCN5 family acetyltransferase</fullName>
    </submittedName>
</protein>
<dbReference type="CDD" id="cd04301">
    <property type="entry name" value="NAT_SF"/>
    <property type="match status" value="1"/>
</dbReference>
<dbReference type="Gene3D" id="3.40.630.30">
    <property type="match status" value="1"/>
</dbReference>
<gene>
    <name evidence="2" type="ORF">A4W93_04775</name>
</gene>
<dbReference type="InterPro" id="IPR000182">
    <property type="entry name" value="GNAT_dom"/>
</dbReference>
<evidence type="ECO:0000313" key="3">
    <source>
        <dbReference type="Proteomes" id="UP000193427"/>
    </source>
</evidence>
<dbReference type="PROSITE" id="PS51186">
    <property type="entry name" value="GNAT"/>
    <property type="match status" value="1"/>
</dbReference>
<reference evidence="2 3" key="1">
    <citation type="submission" date="2016-04" db="EMBL/GenBank/DDBJ databases">
        <title>Complete genome sequence of natural rubber-degrading, novel Gram-negative bacterium, Rhizobacter gummiphilus strain NS21.</title>
        <authorList>
            <person name="Tabata M."/>
            <person name="Kasai D."/>
            <person name="Fukuda M."/>
        </authorList>
    </citation>
    <scope>NUCLEOTIDE SEQUENCE [LARGE SCALE GENOMIC DNA]</scope>
    <source>
        <strain evidence="2 3">NS21</strain>
    </source>
</reference>
<dbReference type="KEGG" id="rgu:A4W93_04775"/>
<accession>A0A1W6L4N0</accession>
<evidence type="ECO:0000313" key="2">
    <source>
        <dbReference type="EMBL" id="ARN19281.1"/>
    </source>
</evidence>
<dbReference type="EMBL" id="CP015118">
    <property type="protein sequence ID" value="ARN19281.1"/>
    <property type="molecule type" value="Genomic_DNA"/>
</dbReference>
<keyword evidence="3" id="KW-1185">Reference proteome</keyword>
<dbReference type="Proteomes" id="UP000193427">
    <property type="component" value="Chromosome"/>
</dbReference>
<dbReference type="OrthoDB" id="9178559at2"/>
<keyword evidence="2" id="KW-0808">Transferase</keyword>